<organism evidence="1 2">
    <name type="scientific">Draconibacterium sediminis</name>
    <dbReference type="NCBI Taxonomy" id="1544798"/>
    <lineage>
        <taxon>Bacteria</taxon>
        <taxon>Pseudomonadati</taxon>
        <taxon>Bacteroidota</taxon>
        <taxon>Bacteroidia</taxon>
        <taxon>Marinilabiliales</taxon>
        <taxon>Prolixibacteraceae</taxon>
        <taxon>Draconibacterium</taxon>
    </lineage>
</organism>
<gene>
    <name evidence="1" type="ORF">LH29_05505</name>
</gene>
<dbReference type="STRING" id="1544798.LH29_05505"/>
<dbReference type="Gene3D" id="2.60.40.1120">
    <property type="entry name" value="Carboxypeptidase-like, regulatory domain"/>
    <property type="match status" value="1"/>
</dbReference>
<dbReference type="Gene3D" id="2.170.130.10">
    <property type="entry name" value="TonB-dependent receptor, plug domain"/>
    <property type="match status" value="1"/>
</dbReference>
<dbReference type="SUPFAM" id="SSF56935">
    <property type="entry name" value="Porins"/>
    <property type="match status" value="1"/>
</dbReference>
<dbReference type="InterPro" id="IPR008969">
    <property type="entry name" value="CarboxyPept-like_regulatory"/>
</dbReference>
<evidence type="ECO:0000313" key="1">
    <source>
        <dbReference type="EMBL" id="KJF44889.1"/>
    </source>
</evidence>
<sequence length="772" mass="85585">MFLGLLFVGLTGSLSAQNVTQTINGKVFDDITNESLPFASIVVKGSEPLIGTVSDTEGNFILENVPVGRQILSISMVGYDTYEMKELLVSSGQEINLNIGMQQSNAELDEVVVRVNKSTPLNSMATLSSRQFTVEETQRYAGGLDDPARLAASFAGVANPSISDNGISVRGNNPDGLLWRIDGVEVPNPNHFANLTIAGGGLMSAISNQMMANSDFYTGAFPAEYGNASSGVFDIKLREGNRNKRQYAFEAGILGVDAMAQGPFKKGSDATYIVNYRNSTMALVAPLLPDDAGVLRYQDLSFKTNFPTKKSGTFTLWGIGTIDGVNMDAADSIDWESDFDRDNSETSIYMFATALSHKINLPGKAFLKTAVSYSGSGLEFEEQRLDFNLNPYPQSKAQNTTSQITVQSDFTKRFNETHSNKTGVRYNHLSFDIDVAESLAEGETPTQIAKQTGSTDFVQFYTQSKINLSQSLVLNAGVNAQYLLLNDNFSIEPRIGLKYNINNKHSLGLAYGIHSRLEQLPVYFVSANGSTPNKDLDFMKSAHYVFSYQAKLTDNLHLRIEPYYQQLNNVPVSPDSYISTLNNNNTLFFNEVLVSKGKGRNVGIDFTLEKFLSRGYYYMLTASVFDSKYSAADGIERNTRFNRNYVFNLMAGKEWQTAKNNILSANVRLNYLGGNRIEPIDMDTSLQQHDVVYGETNGNIAFSQKHDDLPVVSFTLSYRKNKAKYSSVWSLQVLNANCTEEYSNDFYNLKTNQIDTKYDGLVIPNLSYKIEF</sequence>
<dbReference type="Pfam" id="PF13715">
    <property type="entry name" value="CarbopepD_reg_2"/>
    <property type="match status" value="1"/>
</dbReference>
<dbReference type="InterPro" id="IPR037066">
    <property type="entry name" value="Plug_dom_sf"/>
</dbReference>
<reference evidence="1 2" key="1">
    <citation type="submission" date="2014-09" db="EMBL/GenBank/DDBJ databases">
        <title>Draft Genome Sequence of Draconibacterium sp. JN14CK-3.</title>
        <authorList>
            <person name="Dong C."/>
            <person name="Lai Q."/>
            <person name="Shao Z."/>
        </authorList>
    </citation>
    <scope>NUCLEOTIDE SEQUENCE [LARGE SCALE GENOMIC DNA]</scope>
    <source>
        <strain evidence="1 2">JN14CK-3</strain>
    </source>
</reference>
<evidence type="ECO:0000313" key="2">
    <source>
        <dbReference type="Proteomes" id="UP000032544"/>
    </source>
</evidence>
<keyword evidence="2" id="KW-1185">Reference proteome</keyword>
<dbReference type="PATRIC" id="fig|1544798.3.peg.1111"/>
<comment type="caution">
    <text evidence="1">The sequence shown here is derived from an EMBL/GenBank/DDBJ whole genome shotgun (WGS) entry which is preliminary data.</text>
</comment>
<protein>
    <submittedName>
        <fullName evidence="1">Uncharacterized protein</fullName>
    </submittedName>
</protein>
<dbReference type="SUPFAM" id="SSF49464">
    <property type="entry name" value="Carboxypeptidase regulatory domain-like"/>
    <property type="match status" value="1"/>
</dbReference>
<dbReference type="Proteomes" id="UP000032544">
    <property type="component" value="Unassembled WGS sequence"/>
</dbReference>
<dbReference type="AlphaFoldDB" id="A0A0D8JDT5"/>
<proteinExistence type="predicted"/>
<accession>A0A0D8JDT5</accession>
<name>A0A0D8JDT5_9BACT</name>
<dbReference type="EMBL" id="JRHC01000001">
    <property type="protein sequence ID" value="KJF44889.1"/>
    <property type="molecule type" value="Genomic_DNA"/>
</dbReference>